<proteinExistence type="predicted"/>
<keyword evidence="1" id="KW-0812">Transmembrane</keyword>
<keyword evidence="3" id="KW-1185">Reference proteome</keyword>
<keyword evidence="1" id="KW-0472">Membrane</keyword>
<comment type="caution">
    <text evidence="2">The sequence shown here is derived from an EMBL/GenBank/DDBJ whole genome shotgun (WGS) entry which is preliminary data.</text>
</comment>
<sequence>MADRQAEWDTAGRAKAAQVKVDSNLFDRMWNQLKPGSQRIVRAMTIGGLAVIGVPLVVTALMHVADPTKYFDDRSTWNEMLEDLKVSAWDVWITYFSEVAPYWMGHASETVQRYLRFELIGMFDELGRIATEISGTLTTLAWDIVDYNTSLVDLVTSYGPILMALVPFSGTLPGKALLVAAAFGFLKLLWGLVKEFIGKLKSLDLKLETLGHKMFELRGLFNVGDNKLHLKPVGYDPNLWVPVTKEN</sequence>
<feature type="transmembrane region" description="Helical" evidence="1">
    <location>
        <begin position="43"/>
        <end position="65"/>
    </location>
</feature>
<reference evidence="2 3" key="1">
    <citation type="submission" date="2017-05" db="EMBL/GenBank/DDBJ databases">
        <title>Biotechnological potential of actinobacteria isolated from South African environments.</title>
        <authorList>
            <person name="Le Roes-Hill M."/>
            <person name="Prins A."/>
            <person name="Durrell K.A."/>
        </authorList>
    </citation>
    <scope>NUCLEOTIDE SEQUENCE [LARGE SCALE GENOMIC DNA]</scope>
    <source>
        <strain evidence="2">M26</strain>
    </source>
</reference>
<evidence type="ECO:0000313" key="3">
    <source>
        <dbReference type="Proteomes" id="UP000194761"/>
    </source>
</evidence>
<dbReference type="Proteomes" id="UP000194761">
    <property type="component" value="Unassembled WGS sequence"/>
</dbReference>
<dbReference type="AlphaFoldDB" id="A0A243RT71"/>
<protein>
    <submittedName>
        <fullName evidence="2">Uncharacterized protein</fullName>
    </submittedName>
</protein>
<evidence type="ECO:0000313" key="2">
    <source>
        <dbReference type="EMBL" id="OUC97573.1"/>
    </source>
</evidence>
<evidence type="ECO:0000256" key="1">
    <source>
        <dbReference type="SAM" id="Phobius"/>
    </source>
</evidence>
<dbReference type="EMBL" id="NGFP01000035">
    <property type="protein sequence ID" value="OUC97573.1"/>
    <property type="molecule type" value="Genomic_DNA"/>
</dbReference>
<name>A0A243RT71_9ACTN</name>
<feature type="transmembrane region" description="Helical" evidence="1">
    <location>
        <begin position="176"/>
        <end position="193"/>
    </location>
</feature>
<keyword evidence="1" id="KW-1133">Transmembrane helix</keyword>
<organism evidence="2 3">
    <name type="scientific">Streptosporangium minutum</name>
    <dbReference type="NCBI Taxonomy" id="569862"/>
    <lineage>
        <taxon>Bacteria</taxon>
        <taxon>Bacillati</taxon>
        <taxon>Actinomycetota</taxon>
        <taxon>Actinomycetes</taxon>
        <taxon>Streptosporangiales</taxon>
        <taxon>Streptosporangiaceae</taxon>
        <taxon>Streptosporangium</taxon>
    </lineage>
</organism>
<accession>A0A243RT71</accession>
<gene>
    <name evidence="2" type="ORF">CA984_10640</name>
</gene>